<proteinExistence type="predicted"/>
<dbReference type="OrthoDB" id="9814580at2"/>
<comment type="caution">
    <text evidence="2">The sequence shown here is derived from an EMBL/GenBank/DDBJ whole genome shotgun (WGS) entry which is preliminary data.</text>
</comment>
<evidence type="ECO:0000313" key="2">
    <source>
        <dbReference type="EMBL" id="OJH40340.1"/>
    </source>
</evidence>
<dbReference type="PANTHER" id="PTHR42828:SF3">
    <property type="entry name" value="THREONYLCARBAMOYL-AMP SYNTHASE"/>
    <property type="match status" value="1"/>
</dbReference>
<dbReference type="InterPro" id="IPR006070">
    <property type="entry name" value="Sua5-like_dom"/>
</dbReference>
<dbReference type="InterPro" id="IPR052532">
    <property type="entry name" value="SUA5_domain"/>
</dbReference>
<name>A0A1L9BDK1_9BACT</name>
<evidence type="ECO:0000259" key="1">
    <source>
        <dbReference type="PROSITE" id="PS51163"/>
    </source>
</evidence>
<dbReference type="GO" id="GO:0003725">
    <property type="term" value="F:double-stranded RNA binding"/>
    <property type="evidence" value="ECO:0007669"/>
    <property type="project" value="InterPro"/>
</dbReference>
<reference evidence="3" key="1">
    <citation type="submission" date="2016-11" db="EMBL/GenBank/DDBJ databases">
        <authorList>
            <person name="Shukria A."/>
            <person name="Stevens D.C."/>
        </authorList>
    </citation>
    <scope>NUCLEOTIDE SEQUENCE [LARGE SCALE GENOMIC DNA]</scope>
    <source>
        <strain evidence="3">Cbfe23</strain>
    </source>
</reference>
<dbReference type="PANTHER" id="PTHR42828">
    <property type="entry name" value="DHBP SYNTHASE RIBB-LIKE ALPHA/BETA DOMAIN-CONTAINING PROTEIN"/>
    <property type="match status" value="1"/>
</dbReference>
<feature type="domain" description="YrdC-like" evidence="1">
    <location>
        <begin position="17"/>
        <end position="201"/>
    </location>
</feature>
<dbReference type="Proteomes" id="UP000182229">
    <property type="component" value="Unassembled WGS sequence"/>
</dbReference>
<evidence type="ECO:0000313" key="3">
    <source>
        <dbReference type="Proteomes" id="UP000182229"/>
    </source>
</evidence>
<dbReference type="InterPro" id="IPR017945">
    <property type="entry name" value="DHBP_synth_RibB-like_a/b_dom"/>
</dbReference>
<dbReference type="PROSITE" id="PS51163">
    <property type="entry name" value="YRDC"/>
    <property type="match status" value="1"/>
</dbReference>
<organism evidence="2 3">
    <name type="scientific">Cystobacter ferrugineus</name>
    <dbReference type="NCBI Taxonomy" id="83449"/>
    <lineage>
        <taxon>Bacteria</taxon>
        <taxon>Pseudomonadati</taxon>
        <taxon>Myxococcota</taxon>
        <taxon>Myxococcia</taxon>
        <taxon>Myxococcales</taxon>
        <taxon>Cystobacterineae</taxon>
        <taxon>Archangiaceae</taxon>
        <taxon>Cystobacter</taxon>
    </lineage>
</organism>
<keyword evidence="3" id="KW-1185">Reference proteome</keyword>
<dbReference type="SUPFAM" id="SSF55821">
    <property type="entry name" value="YrdC/RibB"/>
    <property type="match status" value="1"/>
</dbReference>
<dbReference type="AlphaFoldDB" id="A0A1L9BDK1"/>
<dbReference type="Pfam" id="PF01300">
    <property type="entry name" value="Sua5_yciO_yrdC"/>
    <property type="match status" value="1"/>
</dbReference>
<dbReference type="RefSeq" id="WP_071898972.1">
    <property type="nucleotide sequence ID" value="NZ_MPIN01000003.1"/>
</dbReference>
<dbReference type="STRING" id="83449.BON30_15015"/>
<dbReference type="EMBL" id="MPIN01000003">
    <property type="protein sequence ID" value="OJH40340.1"/>
    <property type="molecule type" value="Genomic_DNA"/>
</dbReference>
<dbReference type="Gene3D" id="3.90.870.10">
    <property type="entry name" value="DHBP synthase"/>
    <property type="match status" value="1"/>
</dbReference>
<protein>
    <submittedName>
        <fullName evidence="2">Threonylcarbamoyl-AMP synthase</fullName>
    </submittedName>
</protein>
<accession>A0A1L9BDK1</accession>
<dbReference type="NCBIfam" id="TIGR00057">
    <property type="entry name" value="L-threonylcarbamoyladenylate synthase"/>
    <property type="match status" value="1"/>
</dbReference>
<reference evidence="2 3" key="2">
    <citation type="submission" date="2016-12" db="EMBL/GenBank/DDBJ databases">
        <title>Draft Genome Sequence of Cystobacter ferrugineus Strain Cbfe23.</title>
        <authorList>
            <person name="Akbar S."/>
            <person name="Dowd S.E."/>
            <person name="Stevens D.C."/>
        </authorList>
    </citation>
    <scope>NUCLEOTIDE SEQUENCE [LARGE SCALE GENOMIC DNA]</scope>
    <source>
        <strain evidence="2 3">Cbfe23</strain>
    </source>
</reference>
<sequence length="204" mass="21685">MAPVAPILEVNAEHPQPRHVQRAVDILSGGGVIAYPTDTYYGLGCDLGSKKGIERLYKLKGLDRKKPLSILCPDLSDVAKYAHVSNFAYRTMKGLTPGAFTFILDATRLVPEVMMSKQKQVGIRVPDSALARALAAGLGRPLVTTSATDAEGEPLTDARGIKDALGHGLDLILDAGVTLLEASTVVSLIGDQLEVLRQGKGQLD</sequence>
<gene>
    <name evidence="2" type="ORF">BON30_15015</name>
</gene>